<protein>
    <submittedName>
        <fullName evidence="5">ABC transporter substrate-binding protein</fullName>
    </submittedName>
</protein>
<dbReference type="PROSITE" id="PS51257">
    <property type="entry name" value="PROKAR_LIPOPROTEIN"/>
    <property type="match status" value="1"/>
</dbReference>
<dbReference type="PANTHER" id="PTHR30483">
    <property type="entry name" value="LEUCINE-SPECIFIC-BINDING PROTEIN"/>
    <property type="match status" value="1"/>
</dbReference>
<dbReference type="InterPro" id="IPR051010">
    <property type="entry name" value="BCAA_transport"/>
</dbReference>
<comment type="similarity">
    <text evidence="1">Belongs to the leucine-binding protein family.</text>
</comment>
<organism evidence="5 6">
    <name type="scientific">Lentihominibacter faecis</name>
    <dbReference type="NCBI Taxonomy" id="2764712"/>
    <lineage>
        <taxon>Bacteria</taxon>
        <taxon>Bacillati</taxon>
        <taxon>Bacillota</taxon>
        <taxon>Clostridia</taxon>
        <taxon>Peptostreptococcales</taxon>
        <taxon>Anaerovoracaceae</taxon>
        <taxon>Lentihominibacter</taxon>
    </lineage>
</organism>
<comment type="caution">
    <text evidence="5">The sequence shown here is derived from an EMBL/GenBank/DDBJ whole genome shotgun (WGS) entry which is preliminary data.</text>
</comment>
<dbReference type="Proteomes" id="UP000644115">
    <property type="component" value="Unassembled WGS sequence"/>
</dbReference>
<keyword evidence="6" id="KW-1185">Reference proteome</keyword>
<feature type="domain" description="Leucine-binding protein" evidence="4">
    <location>
        <begin position="43"/>
        <end position="379"/>
    </location>
</feature>
<evidence type="ECO:0000256" key="3">
    <source>
        <dbReference type="SAM" id="SignalP"/>
    </source>
</evidence>
<evidence type="ECO:0000256" key="1">
    <source>
        <dbReference type="ARBA" id="ARBA00010062"/>
    </source>
</evidence>
<feature type="signal peptide" evidence="3">
    <location>
        <begin position="1"/>
        <end position="22"/>
    </location>
</feature>
<dbReference type="AlphaFoldDB" id="A0A923NBM3"/>
<dbReference type="CDD" id="cd06347">
    <property type="entry name" value="PBP1_ABC_LivK_ligand_binding-like"/>
    <property type="match status" value="1"/>
</dbReference>
<evidence type="ECO:0000313" key="5">
    <source>
        <dbReference type="EMBL" id="MBC5999074.1"/>
    </source>
</evidence>
<name>A0A923NBM3_9FIRM</name>
<dbReference type="EMBL" id="JACRWC010000048">
    <property type="protein sequence ID" value="MBC5999074.1"/>
    <property type="molecule type" value="Genomic_DNA"/>
</dbReference>
<evidence type="ECO:0000256" key="2">
    <source>
        <dbReference type="ARBA" id="ARBA00022729"/>
    </source>
</evidence>
<dbReference type="Gene3D" id="3.40.50.2300">
    <property type="match status" value="2"/>
</dbReference>
<dbReference type="Pfam" id="PF13458">
    <property type="entry name" value="Peripla_BP_6"/>
    <property type="match status" value="1"/>
</dbReference>
<dbReference type="SUPFAM" id="SSF53822">
    <property type="entry name" value="Periplasmic binding protein-like I"/>
    <property type="match status" value="1"/>
</dbReference>
<accession>A0A923NBM3</accession>
<sequence length="398" mass="43319">MKIRKIAAVAVTAVLTVTMLTGCTTFNNFKEAFLQQKKSSDVTIQIGIYEPMSGADSDAAKAEIKGIELAHEVYPNIGGKIVELVYSDNSSDIDAAETAINNLISKKPDIILGSYGSVYSMIAGKPVNDAKIPAIAITNDNPLVTKNYPYYFRVCYVDSNQGDLLAKYVLEQKQETTAGVLIPNNDDVAMAMATTFVDRIEAETENEDAITAYETYKPGQKDFTKPLKAIQESGVKSVLLPGDSADSANIINQAADLGMDVMFLGPTDWSSKEFRSELSSSVSKEHLAFVNFFTADDTINQESEKFLEAYHEKYGKDKEPEDSVALGYDAYLIAINAVNDAGNDPSGNDIRKVLASAKEFQGASGNITFNTEGDPLRSAQISTWEGKKIVSTYTVEPY</sequence>
<reference evidence="5" key="1">
    <citation type="submission" date="2020-08" db="EMBL/GenBank/DDBJ databases">
        <authorList>
            <person name="Liu C."/>
            <person name="Sun Q."/>
        </authorList>
    </citation>
    <scope>NUCLEOTIDE SEQUENCE</scope>
    <source>
        <strain evidence="5">BX16</strain>
    </source>
</reference>
<feature type="chain" id="PRO_5036771313" evidence="3">
    <location>
        <begin position="23"/>
        <end position="398"/>
    </location>
</feature>
<dbReference type="InterPro" id="IPR028081">
    <property type="entry name" value="Leu-bd"/>
</dbReference>
<evidence type="ECO:0000313" key="6">
    <source>
        <dbReference type="Proteomes" id="UP000644115"/>
    </source>
</evidence>
<proteinExistence type="inferred from homology"/>
<evidence type="ECO:0000259" key="4">
    <source>
        <dbReference type="Pfam" id="PF13458"/>
    </source>
</evidence>
<dbReference type="RefSeq" id="WP_249286553.1">
    <property type="nucleotide sequence ID" value="NZ_JACRWC010000048.1"/>
</dbReference>
<keyword evidence="2 3" id="KW-0732">Signal</keyword>
<gene>
    <name evidence="5" type="ORF">H8876_03550</name>
</gene>
<dbReference type="InterPro" id="IPR028082">
    <property type="entry name" value="Peripla_BP_I"/>
</dbReference>
<dbReference type="PANTHER" id="PTHR30483:SF6">
    <property type="entry name" value="PERIPLASMIC BINDING PROTEIN OF ABC TRANSPORTER FOR NATURAL AMINO ACIDS"/>
    <property type="match status" value="1"/>
</dbReference>